<evidence type="ECO:0000313" key="1">
    <source>
        <dbReference type="EMBL" id="QJE96199.1"/>
    </source>
</evidence>
<protein>
    <submittedName>
        <fullName evidence="1">Uncharacterized protein</fullName>
    </submittedName>
</protein>
<dbReference type="KEGG" id="luo:HHL09_10520"/>
<dbReference type="EMBL" id="CP051774">
    <property type="protein sequence ID" value="QJE96199.1"/>
    <property type="molecule type" value="Genomic_DNA"/>
</dbReference>
<accession>A0A858RIE6</accession>
<organism evidence="1 2">
    <name type="scientific">Luteolibacter luteus</name>
    <dbReference type="NCBI Taxonomy" id="2728835"/>
    <lineage>
        <taxon>Bacteria</taxon>
        <taxon>Pseudomonadati</taxon>
        <taxon>Verrucomicrobiota</taxon>
        <taxon>Verrucomicrobiia</taxon>
        <taxon>Verrucomicrobiales</taxon>
        <taxon>Verrucomicrobiaceae</taxon>
        <taxon>Luteolibacter</taxon>
    </lineage>
</organism>
<dbReference type="RefSeq" id="WP_169454600.1">
    <property type="nucleotide sequence ID" value="NZ_CP051774.1"/>
</dbReference>
<sequence>MNRWTRHGILAAGLVGAFALGRASLSPAGQVNLKQGSPAAGVQGGPSVASIQAALASDPGEAVARIQSASAEDCLALIGTGPLWELPPLLRESVLLRLSEIDPEALARVLLDSPLSSFTFDRSGYEWLVWLARSRPDLLRARIEDPSTETKQRELLEGMLRQAELVKKTDPLEVLDTALTRGDLNSIPQALEELAKLDPKLAVRQLSKLLESGAWFRAYNPSVFTTLAAEDPEGMKAIFAMVKSPELQMPMATAIARSIAKDDPSQAVAFYNSMPTSRARSFVAVEIAAMWAKKDPEAALAWVESALSDGPAKRSAIACALAPLVDTDPARVLAAISLGERYGNTLAQMITGQGSMGLNGPGVIPANTVRERAALALVAKDPLQAMTILGEQEAVPKDDRSGSHFNKASLLGLAAATWMKSDPGAAVAWLSGLEKTERGNVLNQTELASAFNGLPFGEISKAASAVASMEDKQSADRLLSLMAQAMTEADPAAALQFAKQLPDEVRNSSLQRIIGEIAKADPEMAMQEVAGLPPKLRARTHGTIAQAMTANNPAEAVRYLDSVPAEERDDFSYQSCLASWVSQNREQAKEWWSNLPEDDSMRRKAALNAMAGEIYGADPSSRPGIMKEVGGLSDINERSRVFSSLIFAIARQDPEEAQALIDDPGMVLSESTIRNAKQQVEFMRGAHSR</sequence>
<keyword evidence="2" id="KW-1185">Reference proteome</keyword>
<gene>
    <name evidence="1" type="ORF">HHL09_10520</name>
</gene>
<dbReference type="AlphaFoldDB" id="A0A858RIE6"/>
<reference evidence="1 2" key="1">
    <citation type="submission" date="2020-04" db="EMBL/GenBank/DDBJ databases">
        <title>Luteolibacter sp. G-1-1-1 isolated from soil.</title>
        <authorList>
            <person name="Dahal R.H."/>
        </authorList>
    </citation>
    <scope>NUCLEOTIDE SEQUENCE [LARGE SCALE GENOMIC DNA]</scope>
    <source>
        <strain evidence="1 2">G-1-1-1</strain>
    </source>
</reference>
<evidence type="ECO:0000313" key="2">
    <source>
        <dbReference type="Proteomes" id="UP000501812"/>
    </source>
</evidence>
<proteinExistence type="predicted"/>
<name>A0A858RIE6_9BACT</name>
<dbReference type="Proteomes" id="UP000501812">
    <property type="component" value="Chromosome"/>
</dbReference>